<dbReference type="InterPro" id="IPR044110">
    <property type="entry name" value="RING-HC_RNF146"/>
</dbReference>
<comment type="catalytic activity">
    <reaction evidence="1 11">
        <text>S-ubiquitinyl-[E2 ubiquitin-conjugating enzyme]-L-cysteine + [acceptor protein]-L-lysine = [E2 ubiquitin-conjugating enzyme]-L-cysteine + N(6)-ubiquitinyl-[acceptor protein]-L-lysine.</text>
        <dbReference type="EC" id="2.3.2.27"/>
    </reaction>
</comment>
<keyword evidence="8 11" id="KW-0833">Ubl conjugation pathway</keyword>
<dbReference type="InterPro" id="IPR018123">
    <property type="entry name" value="WWE-dom_subgr"/>
</dbReference>
<dbReference type="GO" id="GO:0016055">
    <property type="term" value="P:Wnt signaling pathway"/>
    <property type="evidence" value="ECO:0007669"/>
    <property type="project" value="UniProtKB-KW"/>
</dbReference>
<gene>
    <name evidence="14" type="ORF">BPAG_LOCUS9170</name>
</gene>
<comment type="pathway">
    <text evidence="11">Protein modification; protein ubiquitination.</text>
</comment>
<name>A0A0N4TLE9_BRUPA</name>
<comment type="domain">
    <text evidence="11">The WWE domain mediates non-covalent poly(ADP-ribose)-binding.</text>
</comment>
<evidence type="ECO:0000256" key="5">
    <source>
        <dbReference type="ARBA" id="ARBA00022687"/>
    </source>
</evidence>
<dbReference type="PANTHER" id="PTHR13417">
    <property type="entry name" value="E3 UBIQUITIN-PROTEIN LIGASE RNF146"/>
    <property type="match status" value="1"/>
</dbReference>
<dbReference type="Gene3D" id="3.30.720.50">
    <property type="match status" value="1"/>
</dbReference>
<dbReference type="GO" id="GO:0005634">
    <property type="term" value="C:nucleus"/>
    <property type="evidence" value="ECO:0007669"/>
    <property type="project" value="TreeGrafter"/>
</dbReference>
<dbReference type="InterPro" id="IPR004170">
    <property type="entry name" value="WWE_dom"/>
</dbReference>
<evidence type="ECO:0000256" key="4">
    <source>
        <dbReference type="ARBA" id="ARBA00022679"/>
    </source>
</evidence>
<evidence type="ECO:0000256" key="9">
    <source>
        <dbReference type="ARBA" id="ARBA00022833"/>
    </source>
</evidence>
<evidence type="ECO:0000256" key="1">
    <source>
        <dbReference type="ARBA" id="ARBA00000900"/>
    </source>
</evidence>
<dbReference type="SMART" id="SM00678">
    <property type="entry name" value="WWE"/>
    <property type="match status" value="1"/>
</dbReference>
<keyword evidence="6 11" id="KW-0479">Metal-binding</keyword>
<proteinExistence type="predicted"/>
<evidence type="ECO:0000256" key="2">
    <source>
        <dbReference type="ARBA" id="ARBA00004514"/>
    </source>
</evidence>
<dbReference type="InterPro" id="IPR017907">
    <property type="entry name" value="Znf_RING_CS"/>
</dbReference>
<keyword evidence="9 11" id="KW-0862">Zinc</keyword>
<keyword evidence="4 11" id="KW-0808">Transferase</keyword>
<evidence type="ECO:0000313" key="14">
    <source>
        <dbReference type="EMBL" id="VDN90356.1"/>
    </source>
</evidence>
<evidence type="ECO:0000259" key="13">
    <source>
        <dbReference type="PROSITE" id="PS50918"/>
    </source>
</evidence>
<evidence type="ECO:0000256" key="3">
    <source>
        <dbReference type="ARBA" id="ARBA00022490"/>
    </source>
</evidence>
<dbReference type="CDD" id="cd16546">
    <property type="entry name" value="RING-HC_RNF146"/>
    <property type="match status" value="1"/>
</dbReference>
<reference evidence="16" key="1">
    <citation type="submission" date="2017-02" db="UniProtKB">
        <authorList>
            <consortium name="WormBaseParasite"/>
        </authorList>
    </citation>
    <scope>IDENTIFICATION</scope>
</reference>
<comment type="subcellular location">
    <subcellularLocation>
        <location evidence="2 11">Cytoplasm</location>
        <location evidence="2 11">Cytosol</location>
    </subcellularLocation>
</comment>
<keyword evidence="3 11" id="KW-0963">Cytoplasm</keyword>
<evidence type="ECO:0000259" key="12">
    <source>
        <dbReference type="PROSITE" id="PS50089"/>
    </source>
</evidence>
<comment type="PTM">
    <text evidence="11">Ubiquitinated; autoubiquitinated.</text>
</comment>
<comment type="function">
    <text evidence="11">E3 ubiquitin-protein ligase that specifically binds poly-ADP-ribosylated proteins and mediates their ubiquitination and subsequent degradation.</text>
</comment>
<organism evidence="16">
    <name type="scientific">Brugia pahangi</name>
    <name type="common">Filarial nematode worm</name>
    <dbReference type="NCBI Taxonomy" id="6280"/>
    <lineage>
        <taxon>Eukaryota</taxon>
        <taxon>Metazoa</taxon>
        <taxon>Ecdysozoa</taxon>
        <taxon>Nematoda</taxon>
        <taxon>Chromadorea</taxon>
        <taxon>Rhabditida</taxon>
        <taxon>Spirurina</taxon>
        <taxon>Spiruromorpha</taxon>
        <taxon>Filarioidea</taxon>
        <taxon>Onchocercidae</taxon>
        <taxon>Brugia</taxon>
    </lineage>
</organism>
<dbReference type="EMBL" id="UZAD01013148">
    <property type="protein sequence ID" value="VDN90356.1"/>
    <property type="molecule type" value="Genomic_DNA"/>
</dbReference>
<dbReference type="SUPFAM" id="SSF57850">
    <property type="entry name" value="RING/U-box"/>
    <property type="match status" value="1"/>
</dbReference>
<evidence type="ECO:0000256" key="10">
    <source>
        <dbReference type="PROSITE-ProRule" id="PRU00175"/>
    </source>
</evidence>
<accession>A0A0N4TLE9</accession>
<evidence type="ECO:0000256" key="11">
    <source>
        <dbReference type="RuleBase" id="RU367115"/>
    </source>
</evidence>
<dbReference type="EC" id="2.3.2.27" evidence="11"/>
<dbReference type="Proteomes" id="UP000278627">
    <property type="component" value="Unassembled WGS sequence"/>
</dbReference>
<evidence type="ECO:0000313" key="16">
    <source>
        <dbReference type="WBParaSite" id="BPAG_0000920801-mRNA-1"/>
    </source>
</evidence>
<keyword evidence="5" id="KW-0879">Wnt signaling pathway</keyword>
<reference evidence="14 15" key="2">
    <citation type="submission" date="2018-11" db="EMBL/GenBank/DDBJ databases">
        <authorList>
            <consortium name="Pathogen Informatics"/>
        </authorList>
    </citation>
    <scope>NUCLEOTIDE SEQUENCE [LARGE SCALE GENOMIC DNA]</scope>
</reference>
<dbReference type="InterPro" id="IPR001841">
    <property type="entry name" value="Znf_RING"/>
</dbReference>
<dbReference type="WBParaSite" id="BPAG_0000920801-mRNA-1">
    <property type="protein sequence ID" value="BPAG_0000920801-mRNA-1"/>
    <property type="gene ID" value="BPAG_0000920801"/>
</dbReference>
<dbReference type="Pfam" id="PF13639">
    <property type="entry name" value="zf-RING_2"/>
    <property type="match status" value="1"/>
</dbReference>
<protein>
    <recommendedName>
        <fullName evidence="11">E3 ubiquitin-protein ligase</fullName>
        <ecNumber evidence="11">2.3.2.27</ecNumber>
    </recommendedName>
</protein>
<dbReference type="InterPro" id="IPR033509">
    <property type="entry name" value="RNF146"/>
</dbReference>
<dbReference type="Pfam" id="PF02825">
    <property type="entry name" value="WWE"/>
    <property type="match status" value="1"/>
</dbReference>
<dbReference type="InterPro" id="IPR037197">
    <property type="entry name" value="WWE_dom_sf"/>
</dbReference>
<dbReference type="SMART" id="SM00184">
    <property type="entry name" value="RING"/>
    <property type="match status" value="1"/>
</dbReference>
<feature type="domain" description="RING-type" evidence="12">
    <location>
        <begin position="34"/>
        <end position="73"/>
    </location>
</feature>
<dbReference type="GO" id="GO:0051865">
    <property type="term" value="P:protein autoubiquitination"/>
    <property type="evidence" value="ECO:0007669"/>
    <property type="project" value="UniProtKB-UniRule"/>
</dbReference>
<dbReference type="InterPro" id="IPR013083">
    <property type="entry name" value="Znf_RING/FYVE/PHD"/>
</dbReference>
<dbReference type="GO" id="GO:0008270">
    <property type="term" value="F:zinc ion binding"/>
    <property type="evidence" value="ECO:0007669"/>
    <property type="project" value="UniProtKB-UniRule"/>
</dbReference>
<dbReference type="GO" id="GO:0072572">
    <property type="term" value="F:poly-ADP-D-ribose binding"/>
    <property type="evidence" value="ECO:0007669"/>
    <property type="project" value="UniProtKB-UniRule"/>
</dbReference>
<dbReference type="Gene3D" id="3.30.40.10">
    <property type="entry name" value="Zinc/RING finger domain, C3HC4 (zinc finger)"/>
    <property type="match status" value="1"/>
</dbReference>
<dbReference type="PROSITE" id="PS50918">
    <property type="entry name" value="WWE"/>
    <property type="match status" value="1"/>
</dbReference>
<evidence type="ECO:0000313" key="15">
    <source>
        <dbReference type="Proteomes" id="UP000278627"/>
    </source>
</evidence>
<sequence length="241" mass="27789">MNCEKKDEIEEVGKPIIDVDDSLRQDRSEKYDECPICYQEFAYKTELPGCRHTFCFLCIKGVALRHGACPLCRKCIPCDMFLDPVLTTLTDQPTTNRVATIGEPVNIMAENFDSQKKNADKVQWFYGARHGGWWRYERRHEGEIEEAYQHALHSIDLLIAGNLFCIDFDSMCQYRKDFGRRGKFTRPIKRIEEGDLSLDGDVRGIAGLRMPSELNTNNEQSLSEKFEAITENLNSLDFNQD</sequence>
<dbReference type="STRING" id="6280.A0A0N4TLE9"/>
<dbReference type="PROSITE" id="PS00518">
    <property type="entry name" value="ZF_RING_1"/>
    <property type="match status" value="1"/>
</dbReference>
<evidence type="ECO:0000256" key="7">
    <source>
        <dbReference type="ARBA" id="ARBA00022771"/>
    </source>
</evidence>
<feature type="domain" description="WWE" evidence="13">
    <location>
        <begin position="110"/>
        <end position="190"/>
    </location>
</feature>
<dbReference type="PANTHER" id="PTHR13417:SF2">
    <property type="entry name" value="E3 UBIQUITIN-PROTEIN LIGASE RNF146"/>
    <property type="match status" value="1"/>
</dbReference>
<dbReference type="SUPFAM" id="SSF117839">
    <property type="entry name" value="WWE domain"/>
    <property type="match status" value="1"/>
</dbReference>
<evidence type="ECO:0000256" key="8">
    <source>
        <dbReference type="ARBA" id="ARBA00022786"/>
    </source>
</evidence>
<keyword evidence="7 10" id="KW-0863">Zinc-finger</keyword>
<keyword evidence="15" id="KW-1185">Reference proteome</keyword>
<dbReference type="GO" id="GO:0061630">
    <property type="term" value="F:ubiquitin protein ligase activity"/>
    <property type="evidence" value="ECO:0007669"/>
    <property type="project" value="UniProtKB-UniRule"/>
</dbReference>
<dbReference type="AlphaFoldDB" id="A0A0N4TLE9"/>
<dbReference type="GO" id="GO:0006511">
    <property type="term" value="P:ubiquitin-dependent protein catabolic process"/>
    <property type="evidence" value="ECO:0007669"/>
    <property type="project" value="UniProtKB-UniRule"/>
</dbReference>
<dbReference type="GO" id="GO:0005829">
    <property type="term" value="C:cytosol"/>
    <property type="evidence" value="ECO:0007669"/>
    <property type="project" value="UniProtKB-SubCell"/>
</dbReference>
<dbReference type="PROSITE" id="PS50089">
    <property type="entry name" value="ZF_RING_2"/>
    <property type="match status" value="1"/>
</dbReference>
<evidence type="ECO:0000256" key="6">
    <source>
        <dbReference type="ARBA" id="ARBA00022723"/>
    </source>
</evidence>